<comment type="caution">
    <text evidence="1">The sequence shown here is derived from an EMBL/GenBank/DDBJ whole genome shotgun (WGS) entry which is preliminary data.</text>
</comment>
<dbReference type="AlphaFoldDB" id="A0ABD1YGC4"/>
<sequence length="119" mass="12815">MHSWRHVESIAALDVPSRCFSFTGSHSEIATHTALSLAAEGISPLALVRMQGKRIVQSVDRTVDMVDRERLSRPASYAVNYGATKGQPCLGLAYARPGISLPPARDATGRNQIVTLRAG</sequence>
<organism evidence="1 2">
    <name type="scientific">Riccia fluitans</name>
    <dbReference type="NCBI Taxonomy" id="41844"/>
    <lineage>
        <taxon>Eukaryota</taxon>
        <taxon>Viridiplantae</taxon>
        <taxon>Streptophyta</taxon>
        <taxon>Embryophyta</taxon>
        <taxon>Marchantiophyta</taxon>
        <taxon>Marchantiopsida</taxon>
        <taxon>Marchantiidae</taxon>
        <taxon>Marchantiales</taxon>
        <taxon>Ricciaceae</taxon>
        <taxon>Riccia</taxon>
    </lineage>
</organism>
<proteinExistence type="predicted"/>
<reference evidence="1 2" key="1">
    <citation type="submission" date="2024-09" db="EMBL/GenBank/DDBJ databases">
        <title>Chromosome-scale assembly of Riccia fluitans.</title>
        <authorList>
            <person name="Paukszto L."/>
            <person name="Sawicki J."/>
            <person name="Karawczyk K."/>
            <person name="Piernik-Szablinska J."/>
            <person name="Szczecinska M."/>
            <person name="Mazdziarz M."/>
        </authorList>
    </citation>
    <scope>NUCLEOTIDE SEQUENCE [LARGE SCALE GENOMIC DNA]</scope>
    <source>
        <strain evidence="1">Rf_01</strain>
        <tissue evidence="1">Aerial parts of the thallus</tissue>
    </source>
</reference>
<evidence type="ECO:0000313" key="1">
    <source>
        <dbReference type="EMBL" id="KAL2628569.1"/>
    </source>
</evidence>
<gene>
    <name evidence="1" type="ORF">R1flu_013255</name>
</gene>
<dbReference type="EMBL" id="JBHFFA010000004">
    <property type="protein sequence ID" value="KAL2628569.1"/>
    <property type="molecule type" value="Genomic_DNA"/>
</dbReference>
<dbReference type="Proteomes" id="UP001605036">
    <property type="component" value="Unassembled WGS sequence"/>
</dbReference>
<name>A0ABD1YGC4_9MARC</name>
<keyword evidence="2" id="KW-1185">Reference proteome</keyword>
<accession>A0ABD1YGC4</accession>
<evidence type="ECO:0000313" key="2">
    <source>
        <dbReference type="Proteomes" id="UP001605036"/>
    </source>
</evidence>
<protein>
    <submittedName>
        <fullName evidence="1">Uncharacterized protein</fullName>
    </submittedName>
</protein>